<dbReference type="AlphaFoldDB" id="A0A917CTE3"/>
<organism evidence="1 2">
    <name type="scientific">Rhodococcoides trifolii</name>
    <dbReference type="NCBI Taxonomy" id="908250"/>
    <lineage>
        <taxon>Bacteria</taxon>
        <taxon>Bacillati</taxon>
        <taxon>Actinomycetota</taxon>
        <taxon>Actinomycetes</taxon>
        <taxon>Mycobacteriales</taxon>
        <taxon>Nocardiaceae</taxon>
        <taxon>Rhodococcoides</taxon>
    </lineage>
</organism>
<proteinExistence type="predicted"/>
<dbReference type="EMBL" id="BMCU01000001">
    <property type="protein sequence ID" value="GGF98967.1"/>
    <property type="molecule type" value="Genomic_DNA"/>
</dbReference>
<protein>
    <submittedName>
        <fullName evidence="1">Uncharacterized protein</fullName>
    </submittedName>
</protein>
<keyword evidence="2" id="KW-1185">Reference proteome</keyword>
<reference evidence="1" key="2">
    <citation type="submission" date="2020-09" db="EMBL/GenBank/DDBJ databases">
        <authorList>
            <person name="Sun Q."/>
            <person name="Sedlacek I."/>
        </authorList>
    </citation>
    <scope>NUCLEOTIDE SEQUENCE</scope>
    <source>
        <strain evidence="1">CCM 7905</strain>
    </source>
</reference>
<dbReference type="Proteomes" id="UP000654257">
    <property type="component" value="Unassembled WGS sequence"/>
</dbReference>
<name>A0A917CTE3_9NOCA</name>
<dbReference type="RefSeq" id="WP_188543641.1">
    <property type="nucleotide sequence ID" value="NZ_BMCU01000001.1"/>
</dbReference>
<reference evidence="1" key="1">
    <citation type="journal article" date="2014" name="Int. J. Syst. Evol. Microbiol.">
        <title>Complete genome sequence of Corynebacterium casei LMG S-19264T (=DSM 44701T), isolated from a smear-ripened cheese.</title>
        <authorList>
            <consortium name="US DOE Joint Genome Institute (JGI-PGF)"/>
            <person name="Walter F."/>
            <person name="Albersmeier A."/>
            <person name="Kalinowski J."/>
            <person name="Ruckert C."/>
        </authorList>
    </citation>
    <scope>NUCLEOTIDE SEQUENCE</scope>
    <source>
        <strain evidence="1">CCM 7905</strain>
    </source>
</reference>
<gene>
    <name evidence="1" type="ORF">GCM10007304_11100</name>
</gene>
<evidence type="ECO:0000313" key="2">
    <source>
        <dbReference type="Proteomes" id="UP000654257"/>
    </source>
</evidence>
<sequence>MKNPFDRRSKDQRAIDDAVVGLAQPSWSESTTSEATQYVRLALDAWRQIVGNADAQRLSEAKRLDRVRSVVDRRPGSRKLDPAESARIKAIRASASGRIAVAAVVIATAIEELDVWTAHEVSHRVVRIDLSEEIAAIARSAYLLEKAVERLDAPVGHLAKDDDVMRIYRERQAALADRQQVLIGRLSALRNYYDGLAAMQRELERMRWIQKHSEPDAEEMLAREGDELGSMTLTAARDMFDEATGRLSVQMQEAVERLRGEASSPRE</sequence>
<comment type="caution">
    <text evidence="1">The sequence shown here is derived from an EMBL/GenBank/DDBJ whole genome shotgun (WGS) entry which is preliminary data.</text>
</comment>
<accession>A0A917CTE3</accession>
<evidence type="ECO:0000313" key="1">
    <source>
        <dbReference type="EMBL" id="GGF98967.1"/>
    </source>
</evidence>